<feature type="coiled-coil region" evidence="1">
    <location>
        <begin position="157"/>
        <end position="184"/>
    </location>
</feature>
<protein>
    <submittedName>
        <fullName evidence="3">Uncharacterized protein</fullName>
    </submittedName>
</protein>
<dbReference type="AlphaFoldDB" id="A0A2A6BG21"/>
<sequence>MSSLSFRSSVTVVKGDRSSERNMSDFGGDDIRELAYEDAPHDMEACEVDEDVVDNAEVLQESNVDGFRKTPSRNDRFSSSSFIEEERAVMLDKPYEVEVKTTRSESSEGEEEVEERKYQAPPARPTKIEDILPARDENQNHSHGTSDEDMGSAKKAFAQYEAALKKTSEEQKKADDDAERAELAKKKKVSDLISRFNTGAAYNQSSGNANANKGGEYFIHYGVGRGGKVDTGRFK</sequence>
<gene>
    <name evidence="3" type="primary">WBGene00115830</name>
</gene>
<dbReference type="EnsemblMetazoa" id="PPA26276.1">
    <property type="protein sequence ID" value="PPA26276.1"/>
    <property type="gene ID" value="WBGene00115830"/>
</dbReference>
<feature type="compositionally biased region" description="Basic and acidic residues" evidence="2">
    <location>
        <begin position="14"/>
        <end position="29"/>
    </location>
</feature>
<accession>A0A2A6BG21</accession>
<evidence type="ECO:0000256" key="2">
    <source>
        <dbReference type="SAM" id="MobiDB-lite"/>
    </source>
</evidence>
<reference evidence="3" key="2">
    <citation type="submission" date="2022-06" db="UniProtKB">
        <authorList>
            <consortium name="EnsemblMetazoa"/>
        </authorList>
    </citation>
    <scope>IDENTIFICATION</scope>
    <source>
        <strain evidence="3">PS312</strain>
    </source>
</reference>
<name>A0A2A6BG21_PRIPA</name>
<dbReference type="Proteomes" id="UP000005239">
    <property type="component" value="Unassembled WGS sequence"/>
</dbReference>
<feature type="compositionally biased region" description="Basic and acidic residues" evidence="2">
    <location>
        <begin position="126"/>
        <end position="146"/>
    </location>
</feature>
<proteinExistence type="predicted"/>
<feature type="compositionally biased region" description="Basic and acidic residues" evidence="2">
    <location>
        <begin position="66"/>
        <end position="76"/>
    </location>
</feature>
<keyword evidence="1" id="KW-0175">Coiled coil</keyword>
<feature type="region of interest" description="Disordered" evidence="2">
    <location>
        <begin position="60"/>
        <end position="157"/>
    </location>
</feature>
<evidence type="ECO:0000256" key="1">
    <source>
        <dbReference type="SAM" id="Coils"/>
    </source>
</evidence>
<accession>A0A8R1UHS4</accession>
<evidence type="ECO:0000313" key="3">
    <source>
        <dbReference type="EnsemblMetazoa" id="PPA26276.1"/>
    </source>
</evidence>
<feature type="compositionally biased region" description="Basic and acidic residues" evidence="2">
    <location>
        <begin position="84"/>
        <end position="106"/>
    </location>
</feature>
<organism evidence="3 4">
    <name type="scientific">Pristionchus pacificus</name>
    <name type="common">Parasitic nematode worm</name>
    <dbReference type="NCBI Taxonomy" id="54126"/>
    <lineage>
        <taxon>Eukaryota</taxon>
        <taxon>Metazoa</taxon>
        <taxon>Ecdysozoa</taxon>
        <taxon>Nematoda</taxon>
        <taxon>Chromadorea</taxon>
        <taxon>Rhabditida</taxon>
        <taxon>Rhabditina</taxon>
        <taxon>Diplogasteromorpha</taxon>
        <taxon>Diplogasteroidea</taxon>
        <taxon>Neodiplogasteridae</taxon>
        <taxon>Pristionchus</taxon>
    </lineage>
</organism>
<feature type="compositionally biased region" description="Polar residues" evidence="2">
    <location>
        <begin position="1"/>
        <end position="11"/>
    </location>
</feature>
<evidence type="ECO:0000313" key="4">
    <source>
        <dbReference type="Proteomes" id="UP000005239"/>
    </source>
</evidence>
<reference evidence="4" key="1">
    <citation type="journal article" date="2008" name="Nat. Genet.">
        <title>The Pristionchus pacificus genome provides a unique perspective on nematode lifestyle and parasitism.</title>
        <authorList>
            <person name="Dieterich C."/>
            <person name="Clifton S.W."/>
            <person name="Schuster L.N."/>
            <person name="Chinwalla A."/>
            <person name="Delehaunty K."/>
            <person name="Dinkelacker I."/>
            <person name="Fulton L."/>
            <person name="Fulton R."/>
            <person name="Godfrey J."/>
            <person name="Minx P."/>
            <person name="Mitreva M."/>
            <person name="Roeseler W."/>
            <person name="Tian H."/>
            <person name="Witte H."/>
            <person name="Yang S.P."/>
            <person name="Wilson R.K."/>
            <person name="Sommer R.J."/>
        </authorList>
    </citation>
    <scope>NUCLEOTIDE SEQUENCE [LARGE SCALE GENOMIC DNA]</scope>
    <source>
        <strain evidence="4">PS312</strain>
    </source>
</reference>
<feature type="region of interest" description="Disordered" evidence="2">
    <location>
        <begin position="1"/>
        <end position="29"/>
    </location>
</feature>
<keyword evidence="4" id="KW-1185">Reference proteome</keyword>